<comment type="cofactor">
    <cofactor evidence="1">
        <name>pyridoxal 5'-phosphate</name>
        <dbReference type="ChEBI" id="CHEBI:597326"/>
    </cofactor>
</comment>
<dbReference type="Gene3D" id="3.40.640.10">
    <property type="entry name" value="Type I PLP-dependent aspartate aminotransferase-like (Major domain)"/>
    <property type="match status" value="1"/>
</dbReference>
<evidence type="ECO:0000259" key="3">
    <source>
        <dbReference type="Pfam" id="PF00155"/>
    </source>
</evidence>
<dbReference type="InterPro" id="IPR015422">
    <property type="entry name" value="PyrdxlP-dep_Trfase_small"/>
</dbReference>
<organism evidence="4 5">
    <name type="scientific">Porphyromonas crevioricanis</name>
    <dbReference type="NCBI Taxonomy" id="393921"/>
    <lineage>
        <taxon>Bacteria</taxon>
        <taxon>Pseudomonadati</taxon>
        <taxon>Bacteroidota</taxon>
        <taxon>Bacteroidia</taxon>
        <taxon>Bacteroidales</taxon>
        <taxon>Porphyromonadaceae</taxon>
        <taxon>Porphyromonas</taxon>
    </lineage>
</organism>
<dbReference type="KEGG" id="pcre:NCTC12858_00655"/>
<dbReference type="EMBL" id="LS483447">
    <property type="protein sequence ID" value="SQH72824.1"/>
    <property type="molecule type" value="Genomic_DNA"/>
</dbReference>
<dbReference type="PANTHER" id="PTHR42885">
    <property type="entry name" value="HISTIDINOL-PHOSPHATE AMINOTRANSFERASE-RELATED"/>
    <property type="match status" value="1"/>
</dbReference>
<dbReference type="SUPFAM" id="SSF53383">
    <property type="entry name" value="PLP-dependent transferases"/>
    <property type="match status" value="1"/>
</dbReference>
<evidence type="ECO:0000256" key="1">
    <source>
        <dbReference type="ARBA" id="ARBA00001933"/>
    </source>
</evidence>
<dbReference type="InterPro" id="IPR015424">
    <property type="entry name" value="PyrdxlP-dep_Trfase"/>
</dbReference>
<dbReference type="RefSeq" id="WP_023939314.1">
    <property type="nucleotide sequence ID" value="NZ_LS483447.1"/>
</dbReference>
<dbReference type="InterPro" id="IPR015421">
    <property type="entry name" value="PyrdxlP-dep_Trfase_major"/>
</dbReference>
<gene>
    <name evidence="4" type="primary">cobD</name>
    <name evidence="4" type="ORF">NCTC12858_00655</name>
</gene>
<evidence type="ECO:0000313" key="5">
    <source>
        <dbReference type="Proteomes" id="UP000249300"/>
    </source>
</evidence>
<keyword evidence="2" id="KW-0663">Pyridoxal phosphate</keyword>
<name>A0A2X4PG54_9PORP</name>
<dbReference type="Proteomes" id="UP000249300">
    <property type="component" value="Chromosome 1"/>
</dbReference>
<keyword evidence="4" id="KW-0456">Lyase</keyword>
<dbReference type="PANTHER" id="PTHR42885:SF1">
    <property type="entry name" value="THREONINE-PHOSPHATE DECARBOXYLASE"/>
    <property type="match status" value="1"/>
</dbReference>
<evidence type="ECO:0000256" key="2">
    <source>
        <dbReference type="ARBA" id="ARBA00022898"/>
    </source>
</evidence>
<dbReference type="CDD" id="cd00609">
    <property type="entry name" value="AAT_like"/>
    <property type="match status" value="1"/>
</dbReference>
<dbReference type="GO" id="GO:0030170">
    <property type="term" value="F:pyridoxal phosphate binding"/>
    <property type="evidence" value="ECO:0007669"/>
    <property type="project" value="InterPro"/>
</dbReference>
<keyword evidence="5" id="KW-1185">Reference proteome</keyword>
<dbReference type="Gene3D" id="3.90.1150.10">
    <property type="entry name" value="Aspartate Aminotransferase, domain 1"/>
    <property type="match status" value="1"/>
</dbReference>
<evidence type="ECO:0000313" key="4">
    <source>
        <dbReference type="EMBL" id="SQH72824.1"/>
    </source>
</evidence>
<proteinExistence type="predicted"/>
<dbReference type="AlphaFoldDB" id="A0A2X4PG54"/>
<reference evidence="4 5" key="1">
    <citation type="submission" date="2018-06" db="EMBL/GenBank/DDBJ databases">
        <authorList>
            <consortium name="Pathogen Informatics"/>
            <person name="Doyle S."/>
        </authorList>
    </citation>
    <scope>NUCLEOTIDE SEQUENCE [LARGE SCALE GENOMIC DNA]</scope>
    <source>
        <strain evidence="4 5">NCTC12858</strain>
    </source>
</reference>
<sequence length="354" mass="39761">MIVGHGDDLYRYCGRIRANFSSNIYAPTDNTALKAHLSEYISLIDAYPEPQPFSLESSLARRLGVGVTNVMVCAGATDAIYTIAHHLQPQSVAIVLEPTFSEYADALSAVGLDPLHAFDLSAAIEMADWVRGQRQSDCSIWLCNPNNPNGRVWDLRDLSAWVTRRPDILFVVDQSYDSFTLCPTLMPSAVLERDNLLILRSMTKQYKLPGLRLGYVCASENKIELLRQGRMPWAVNALAIEAGLFLSEKPSQEDSFDLEKLLQSATWLRSMLLDLGLEIEPTDTHFMLCRLPDRLRLDSKQFKQLLVEDYGLLVRDASNFYGLSNRYIRIAAQSESDNESLVRAISEIVSSFKS</sequence>
<accession>A0A2X4PG54</accession>
<dbReference type="EC" id="4.1.1.81" evidence="4"/>
<dbReference type="InterPro" id="IPR004839">
    <property type="entry name" value="Aminotransferase_I/II_large"/>
</dbReference>
<dbReference type="Pfam" id="PF00155">
    <property type="entry name" value="Aminotran_1_2"/>
    <property type="match status" value="1"/>
</dbReference>
<feature type="domain" description="Aminotransferase class I/classII large" evidence="3">
    <location>
        <begin position="19"/>
        <end position="345"/>
    </location>
</feature>
<dbReference type="GO" id="GO:0048472">
    <property type="term" value="F:threonine-phosphate decarboxylase activity"/>
    <property type="evidence" value="ECO:0007669"/>
    <property type="project" value="UniProtKB-EC"/>
</dbReference>
<protein>
    <submittedName>
        <fullName evidence="4">Threonine-phosphate decarboxylase</fullName>
        <ecNumber evidence="4">4.1.1.81</ecNumber>
    </submittedName>
</protein>